<keyword evidence="2" id="KW-1185">Reference proteome</keyword>
<protein>
    <submittedName>
        <fullName evidence="1">Uncharacterized protein</fullName>
    </submittedName>
</protein>
<dbReference type="OMA" id="IWWLFGE"/>
<reference evidence="1 2" key="1">
    <citation type="submission" date="2016-04" db="EMBL/GenBank/DDBJ databases">
        <title>Polished mammalian reference genomes with single-molecule sequencing and chromosome conformation capture applied to the Capra hircus genome.</title>
        <authorList>
            <person name="Bickhart D.M."/>
            <person name="Koren S."/>
            <person name="Rosen B."/>
            <person name="Hastie A."/>
            <person name="Liachko I."/>
            <person name="Sullivan S.T."/>
            <person name="Burton J."/>
            <person name="Sayre B.L."/>
            <person name="Huson H.J."/>
            <person name="Lee J."/>
            <person name="Lam E."/>
            <person name="Kelley C.M."/>
            <person name="Hutchison J.L."/>
            <person name="Zhou Y."/>
            <person name="Sun J."/>
            <person name="Crisa A."/>
            <person name="Schwartz J.C."/>
            <person name="Hammond J.A."/>
            <person name="Schroeder S.G."/>
            <person name="Liu G.E."/>
            <person name="Dunham M."/>
            <person name="Shendure J."/>
            <person name="Sonstegard T.S."/>
            <person name="Phillippy A.M."/>
            <person name="Van Tassell C.P."/>
            <person name="Smith T.P."/>
        </authorList>
    </citation>
    <scope>NUCLEOTIDE SEQUENCE [LARGE SCALE GENOMIC DNA]</scope>
</reference>
<dbReference type="EMBL" id="LWLT01000014">
    <property type="status" value="NOT_ANNOTATED_CDS"/>
    <property type="molecule type" value="Genomic_DNA"/>
</dbReference>
<dbReference type="GeneTree" id="ENSGT00920000150779"/>
<dbReference type="Ensembl" id="ENSCHIT00000034748.1">
    <property type="protein sequence ID" value="ENSCHIP00000026882.1"/>
    <property type="gene ID" value="ENSCHIG00000023046.1"/>
</dbReference>
<dbReference type="AlphaFoldDB" id="A0A452FR91"/>
<name>A0A452FR91_CAPHI</name>
<accession>A0A452FR91</accession>
<evidence type="ECO:0000313" key="1">
    <source>
        <dbReference type="Ensembl" id="ENSCHIP00000026882.1"/>
    </source>
</evidence>
<dbReference type="Proteomes" id="UP000291000">
    <property type="component" value="Chromosome 13"/>
</dbReference>
<proteinExistence type="predicted"/>
<sequence length="129" mass="14561">TPRLDSGDLHIWWLFGESEQLPHITGRHEVLLTRVQVPEVREMTGTCDLCSLRQGSMQSWTVAASETVSLLQVQLKGHTPSWPQKSASFLPPMGLLALLLSHPDSSKHPESKYSLYPYNFAHPSHRSQF</sequence>
<reference evidence="1" key="3">
    <citation type="submission" date="2025-09" db="UniProtKB">
        <authorList>
            <consortium name="Ensembl"/>
        </authorList>
    </citation>
    <scope>IDENTIFICATION</scope>
</reference>
<evidence type="ECO:0000313" key="2">
    <source>
        <dbReference type="Proteomes" id="UP000291000"/>
    </source>
</evidence>
<reference evidence="1" key="2">
    <citation type="submission" date="2025-08" db="UniProtKB">
        <authorList>
            <consortium name="Ensembl"/>
        </authorList>
    </citation>
    <scope>IDENTIFICATION</scope>
</reference>
<organism evidence="1 2">
    <name type="scientific">Capra hircus</name>
    <name type="common">Goat</name>
    <dbReference type="NCBI Taxonomy" id="9925"/>
    <lineage>
        <taxon>Eukaryota</taxon>
        <taxon>Metazoa</taxon>
        <taxon>Chordata</taxon>
        <taxon>Craniata</taxon>
        <taxon>Vertebrata</taxon>
        <taxon>Euteleostomi</taxon>
        <taxon>Mammalia</taxon>
        <taxon>Eutheria</taxon>
        <taxon>Laurasiatheria</taxon>
        <taxon>Artiodactyla</taxon>
        <taxon>Ruminantia</taxon>
        <taxon>Pecora</taxon>
        <taxon>Bovidae</taxon>
        <taxon>Caprinae</taxon>
        <taxon>Capra</taxon>
    </lineage>
</organism>